<dbReference type="AlphaFoldDB" id="A0A851FIT4"/>
<evidence type="ECO:0000313" key="2">
    <source>
        <dbReference type="Proteomes" id="UP000633448"/>
    </source>
</evidence>
<organism evidence="1 2">
    <name type="scientific">Pitta sordida</name>
    <name type="common">Hooded pitta</name>
    <dbReference type="NCBI Taxonomy" id="9163"/>
    <lineage>
        <taxon>Eukaryota</taxon>
        <taxon>Metazoa</taxon>
        <taxon>Chordata</taxon>
        <taxon>Craniata</taxon>
        <taxon>Vertebrata</taxon>
        <taxon>Euteleostomi</taxon>
        <taxon>Archelosauria</taxon>
        <taxon>Archosauria</taxon>
        <taxon>Dinosauria</taxon>
        <taxon>Saurischia</taxon>
        <taxon>Theropoda</taxon>
        <taxon>Coelurosauria</taxon>
        <taxon>Aves</taxon>
        <taxon>Neognathae</taxon>
        <taxon>Neoaves</taxon>
        <taxon>Telluraves</taxon>
        <taxon>Australaves</taxon>
        <taxon>Passeriformes</taxon>
        <taxon>Pittidae</taxon>
        <taxon>Pitta</taxon>
    </lineage>
</organism>
<dbReference type="Proteomes" id="UP000633448">
    <property type="component" value="Unassembled WGS sequence"/>
</dbReference>
<name>A0A851FIT4_PITSO</name>
<comment type="caution">
    <text evidence="1">The sequence shown here is derived from an EMBL/GenBank/DDBJ whole genome shotgun (WGS) entry which is preliminary data.</text>
</comment>
<feature type="non-terminal residue" evidence="1">
    <location>
        <position position="58"/>
    </location>
</feature>
<dbReference type="OrthoDB" id="8949317at2759"/>
<protein>
    <submittedName>
        <fullName evidence="1">ENR1 protein</fullName>
    </submittedName>
</protein>
<dbReference type="EMBL" id="WEKX01016331">
    <property type="protein sequence ID" value="NWI92213.1"/>
    <property type="molecule type" value="Genomic_DNA"/>
</dbReference>
<reference evidence="1" key="1">
    <citation type="submission" date="2019-10" db="EMBL/GenBank/DDBJ databases">
        <title>Bird 10,000 Genomes (B10K) Project - Family phase.</title>
        <authorList>
            <person name="Zhang G."/>
        </authorList>
    </citation>
    <scope>NUCLEOTIDE SEQUENCE</scope>
    <source>
        <strain evidence="1">B10K-DU-002-53</strain>
        <tissue evidence="1">Muscle</tissue>
    </source>
</reference>
<proteinExistence type="predicted"/>
<feature type="non-terminal residue" evidence="1">
    <location>
        <position position="1"/>
    </location>
</feature>
<keyword evidence="2" id="KW-1185">Reference proteome</keyword>
<gene>
    <name evidence="1" type="primary">Erv31_4</name>
    <name evidence="1" type="ORF">PITSOR_R15707</name>
</gene>
<accession>A0A851FIT4</accession>
<dbReference type="Gene3D" id="1.10.287.210">
    <property type="match status" value="1"/>
</dbReference>
<dbReference type="SUPFAM" id="SSF58069">
    <property type="entry name" value="Virus ectodomain"/>
    <property type="match status" value="1"/>
</dbReference>
<sequence length="58" mass="6530">MLNRMIRLQAVVEILTNKTSKALNRLARQNSKLITSVYQDCVTLDYLLAQEGGVCGKF</sequence>
<evidence type="ECO:0000313" key="1">
    <source>
        <dbReference type="EMBL" id="NWI92213.1"/>
    </source>
</evidence>